<dbReference type="InterPro" id="IPR056981">
    <property type="entry name" value="HEAT_ULK4_RUNKEL"/>
</dbReference>
<dbReference type="InterPro" id="IPR011989">
    <property type="entry name" value="ARM-like"/>
</dbReference>
<dbReference type="Proteomes" id="UP001295684">
    <property type="component" value="Unassembled WGS sequence"/>
</dbReference>
<evidence type="ECO:0000256" key="2">
    <source>
        <dbReference type="ARBA" id="ARBA00022741"/>
    </source>
</evidence>
<dbReference type="GO" id="GO:0008017">
    <property type="term" value="F:microtubule binding"/>
    <property type="evidence" value="ECO:0007669"/>
    <property type="project" value="InterPro"/>
</dbReference>
<evidence type="ECO:0000256" key="3">
    <source>
        <dbReference type="ARBA" id="ARBA00022840"/>
    </source>
</evidence>
<dbReference type="GO" id="GO:0004672">
    <property type="term" value="F:protein kinase activity"/>
    <property type="evidence" value="ECO:0007669"/>
    <property type="project" value="InterPro"/>
</dbReference>
<feature type="domain" description="Protein kinase" evidence="6">
    <location>
        <begin position="4"/>
        <end position="257"/>
    </location>
</feature>
<dbReference type="Pfam" id="PF00069">
    <property type="entry name" value="Pkinase"/>
    <property type="match status" value="1"/>
</dbReference>
<dbReference type="AlphaFoldDB" id="A0AAD1U6X9"/>
<evidence type="ECO:0000256" key="4">
    <source>
        <dbReference type="PROSITE-ProRule" id="PRU10141"/>
    </source>
</evidence>
<keyword evidence="3 4" id="KW-0067">ATP-binding</keyword>
<gene>
    <name evidence="7" type="ORF">ECRASSUSDP1_LOCUS4501</name>
</gene>
<dbReference type="InterPro" id="IPR016024">
    <property type="entry name" value="ARM-type_fold"/>
</dbReference>
<dbReference type="SUPFAM" id="SSF56112">
    <property type="entry name" value="Protein kinase-like (PK-like)"/>
    <property type="match status" value="1"/>
</dbReference>
<comment type="caution">
    <text evidence="7">The sequence shown here is derived from an EMBL/GenBank/DDBJ whole genome shotgun (WGS) entry which is preliminary data.</text>
</comment>
<evidence type="ECO:0000256" key="1">
    <source>
        <dbReference type="ARBA" id="ARBA00011245"/>
    </source>
</evidence>
<dbReference type="InterPro" id="IPR044591">
    <property type="entry name" value="RUK"/>
</dbReference>
<dbReference type="PANTHER" id="PTHR46562">
    <property type="entry name" value="SERINE/THREONINE-KINASE ULK4-LIKE PROTEIN-RELATED"/>
    <property type="match status" value="1"/>
</dbReference>
<organism evidence="7 8">
    <name type="scientific">Euplotes crassus</name>
    <dbReference type="NCBI Taxonomy" id="5936"/>
    <lineage>
        <taxon>Eukaryota</taxon>
        <taxon>Sar</taxon>
        <taxon>Alveolata</taxon>
        <taxon>Ciliophora</taxon>
        <taxon>Intramacronucleata</taxon>
        <taxon>Spirotrichea</taxon>
        <taxon>Hypotrichia</taxon>
        <taxon>Euplotida</taxon>
        <taxon>Euplotidae</taxon>
        <taxon>Moneuplotes</taxon>
    </lineage>
</organism>
<dbReference type="Gene3D" id="1.10.510.10">
    <property type="entry name" value="Transferase(Phosphotransferase) domain 1"/>
    <property type="match status" value="1"/>
</dbReference>
<keyword evidence="8" id="KW-1185">Reference proteome</keyword>
<feature type="compositionally biased region" description="Acidic residues" evidence="5">
    <location>
        <begin position="370"/>
        <end position="382"/>
    </location>
</feature>
<proteinExistence type="predicted"/>
<dbReference type="PROSITE" id="PS00107">
    <property type="entry name" value="PROTEIN_KINASE_ATP"/>
    <property type="match status" value="1"/>
</dbReference>
<evidence type="ECO:0000313" key="7">
    <source>
        <dbReference type="EMBL" id="CAI2363171.1"/>
    </source>
</evidence>
<dbReference type="EMBL" id="CAMPGE010004323">
    <property type="protein sequence ID" value="CAI2363171.1"/>
    <property type="molecule type" value="Genomic_DNA"/>
</dbReference>
<dbReference type="FunFam" id="1.10.510.10:FF:000571">
    <property type="entry name" value="Maternal embryonic leucine zipper kinase"/>
    <property type="match status" value="1"/>
</dbReference>
<dbReference type="PANTHER" id="PTHR46562:SF1">
    <property type="entry name" value="SERINE_THREONINE-PROTEIN KINASE ULK4"/>
    <property type="match status" value="1"/>
</dbReference>
<dbReference type="PROSITE" id="PS50011">
    <property type="entry name" value="PROTEIN_KINASE_DOM"/>
    <property type="match status" value="1"/>
</dbReference>
<evidence type="ECO:0000256" key="5">
    <source>
        <dbReference type="SAM" id="MobiDB-lite"/>
    </source>
</evidence>
<dbReference type="InterPro" id="IPR011009">
    <property type="entry name" value="Kinase-like_dom_sf"/>
</dbReference>
<feature type="binding site" evidence="4">
    <location>
        <position position="33"/>
    </location>
    <ligand>
        <name>ATP</name>
        <dbReference type="ChEBI" id="CHEBI:30616"/>
    </ligand>
</feature>
<dbReference type="InterPro" id="IPR017441">
    <property type="entry name" value="Protein_kinase_ATP_BS"/>
</dbReference>
<dbReference type="GO" id="GO:0005524">
    <property type="term" value="F:ATP binding"/>
    <property type="evidence" value="ECO:0007669"/>
    <property type="project" value="UniProtKB-UniRule"/>
</dbReference>
<evidence type="ECO:0000313" key="8">
    <source>
        <dbReference type="Proteomes" id="UP001295684"/>
    </source>
</evidence>
<dbReference type="Pfam" id="PF23606">
    <property type="entry name" value="HEAT_ULK4"/>
    <property type="match status" value="1"/>
</dbReference>
<feature type="region of interest" description="Disordered" evidence="5">
    <location>
        <begin position="370"/>
        <end position="395"/>
    </location>
</feature>
<accession>A0AAD1U6X9</accession>
<keyword evidence="2 4" id="KW-0547">Nucleotide-binding</keyword>
<comment type="subunit">
    <text evidence="1">Monomer.</text>
</comment>
<dbReference type="Gene3D" id="1.25.10.10">
    <property type="entry name" value="Leucine-rich Repeat Variant"/>
    <property type="match status" value="2"/>
</dbReference>
<dbReference type="InterPro" id="IPR000719">
    <property type="entry name" value="Prot_kinase_dom"/>
</dbReference>
<evidence type="ECO:0000259" key="6">
    <source>
        <dbReference type="PROSITE" id="PS50011"/>
    </source>
</evidence>
<name>A0AAD1U6X9_EUPCR</name>
<protein>
    <recommendedName>
        <fullName evidence="6">Protein kinase domain-containing protein</fullName>
    </recommendedName>
</protein>
<reference evidence="7" key="1">
    <citation type="submission" date="2023-07" db="EMBL/GenBank/DDBJ databases">
        <authorList>
            <consortium name="AG Swart"/>
            <person name="Singh M."/>
            <person name="Singh A."/>
            <person name="Seah K."/>
            <person name="Emmerich C."/>
        </authorList>
    </citation>
    <scope>NUCLEOTIDE SEQUENCE</scope>
    <source>
        <strain evidence="7">DP1</strain>
    </source>
</reference>
<dbReference type="SUPFAM" id="SSF48371">
    <property type="entry name" value="ARM repeat"/>
    <property type="match status" value="1"/>
</dbReference>
<sequence length="1278" mass="146987">MNNYHIYEEIGHGKYSIVYKGKKKKSIQYVAVKSVEKNRRKKVINEHRILKTLNHPNILKFYNYYETRNHLWLIFDFCPGGDIYKMLNEDKMFPEEITKHFGVEIMKGMYYLHSNGIIYGDLKPSTILFNEYNELKLADFGRAKKITDYINPGQETYAKAKTGSPYYMAPELFQDEGVYSFCSDIWSFGCLLFEFLTGKPPFNSNKLNNLIKLITEEPTPIHLLRCSPELKEMIGLMLEKDPADRITWEELIQNPYWQEEELNALDVDRLPEEPQFEAYLKRMGTTRRVAPSKIKQLMLEKESDLFLQEKANNLARHLGPGLNHNNVDLLRLSYNVKRNMENNSHEEIEVQGDDLQINNQNIELDFAEENDEDESMPADEYIDPSPCEQRPQEPQTSRLFTKDEYLSKLQIPGSFSNTNIKEKRLFEKADSNRVETDEFCDDIDQKYKNMMKVEKRDFKNISNIGQITNKKMLLQNPEKIKQEYSKAEVENIDSKSYPKFGMIKGRSHQPKMKEDALSNNYVQISEKKYKPFTSGASNESSLNKFKYPKDSSLTAKEITKDAIQFHPGSSNIIASPSDQKNRILTKRSSSYKTSSSPKKMCPKSVEELLIHHSDMAVKPIIGNKDIERTQEPVYKPDYLTFIPWKPEEFEKNIDNRDIQKYMSEIYNAIMSNTNLTERVHALSYFESLIISSNVANTLINSAFLGLFAHILNKSTKSHMIKIRTCSIIGLLIRHATVIENKVAESGICNILCRTLQDSKENVRRKAIAALGEYLFYAATQLDGDQASKVWTISDQTIKTLLDCMGDYQDEIVKFYACKTIENITAQSNFAGIGLATSGICKSLIKAFLSQGKESFVITSAVALSHVVKLSPKLFQIVLDYIPLEDICTILIDNHSKVQQAFLTMLNIALLHKNEALLISVIESADSLCTVIVSLLESQSLVIRGKSLLSVVLLLKNFPLQWFTLFMNDKKFITLLTRLIKDSYKYVQYGLMHFIDQMNVTIPIILNAIEEDLTYAINMGDTTELDVDPIVETVMQRRNDFKNVRGHMTLISLLLNVATNQLMKARIISEEFLESIARLLNSCEPNLFVGADEMTNAILTIMETISGNQKTLANNSISIVQHILPALMEKLKSKCNEVKFIALKVFNEIILQYLYDENIYDVSKLELSIKEDDYISESEKLVQYTTEMINEILVGSFLPNFKYLLNEEDPVPIFAIKFLSVLMEKCPHFITTIKKLEITSKLTEYCTYGHRRMNPHMMEIVKKILEIEAKTDLAFRRAF</sequence>